<evidence type="ECO:0000259" key="2">
    <source>
        <dbReference type="PROSITE" id="PS50835"/>
    </source>
</evidence>
<feature type="non-terminal residue" evidence="3">
    <location>
        <position position="120"/>
    </location>
</feature>
<organism evidence="3 4">
    <name type="scientific">Nesidiocoris tenuis</name>
    <dbReference type="NCBI Taxonomy" id="355587"/>
    <lineage>
        <taxon>Eukaryota</taxon>
        <taxon>Metazoa</taxon>
        <taxon>Ecdysozoa</taxon>
        <taxon>Arthropoda</taxon>
        <taxon>Hexapoda</taxon>
        <taxon>Insecta</taxon>
        <taxon>Pterygota</taxon>
        <taxon>Neoptera</taxon>
        <taxon>Paraneoptera</taxon>
        <taxon>Hemiptera</taxon>
        <taxon>Heteroptera</taxon>
        <taxon>Panheteroptera</taxon>
        <taxon>Cimicomorpha</taxon>
        <taxon>Miridae</taxon>
        <taxon>Dicyphina</taxon>
        <taxon>Nesidiocoris</taxon>
    </lineage>
</organism>
<feature type="region of interest" description="Disordered" evidence="1">
    <location>
        <begin position="1"/>
        <end position="26"/>
    </location>
</feature>
<evidence type="ECO:0000313" key="3">
    <source>
        <dbReference type="EMBL" id="CAB0003540.1"/>
    </source>
</evidence>
<keyword evidence="4" id="KW-1185">Reference proteome</keyword>
<reference evidence="3 4" key="1">
    <citation type="submission" date="2020-02" db="EMBL/GenBank/DDBJ databases">
        <authorList>
            <person name="Ferguson B K."/>
        </authorList>
    </citation>
    <scope>NUCLEOTIDE SEQUENCE [LARGE SCALE GENOMIC DNA]</scope>
</reference>
<evidence type="ECO:0000256" key="1">
    <source>
        <dbReference type="SAM" id="MobiDB-lite"/>
    </source>
</evidence>
<evidence type="ECO:0000313" key="4">
    <source>
        <dbReference type="Proteomes" id="UP000479000"/>
    </source>
</evidence>
<gene>
    <name evidence="3" type="ORF">NTEN_LOCUS9061</name>
</gene>
<dbReference type="AlphaFoldDB" id="A0A6H5GI76"/>
<proteinExistence type="predicted"/>
<dbReference type="Proteomes" id="UP000479000">
    <property type="component" value="Unassembled WGS sequence"/>
</dbReference>
<dbReference type="PROSITE" id="PS50835">
    <property type="entry name" value="IG_LIKE"/>
    <property type="match status" value="1"/>
</dbReference>
<dbReference type="InterPro" id="IPR007110">
    <property type="entry name" value="Ig-like_dom"/>
</dbReference>
<sequence length="120" mass="13397">MSMRSRGMRDTRGPQRENKDRPMRIRRHEATVDLNLNAAVAMETHPGLHVNLYGTGRRPAPAGRITLILLRVFCEIEPTQSGLDEVVKVKTIGQVPTISGGDLHLSCIVEGSEPIQIQWF</sequence>
<feature type="domain" description="Ig-like" evidence="2">
    <location>
        <begin position="78"/>
        <end position="120"/>
    </location>
</feature>
<feature type="compositionally biased region" description="Basic and acidic residues" evidence="1">
    <location>
        <begin position="7"/>
        <end position="26"/>
    </location>
</feature>
<name>A0A6H5GI76_9HEMI</name>
<protein>
    <recommendedName>
        <fullName evidence="2">Ig-like domain-containing protein</fullName>
    </recommendedName>
</protein>
<dbReference type="EMBL" id="CADCXU010013522">
    <property type="protein sequence ID" value="CAB0003540.1"/>
    <property type="molecule type" value="Genomic_DNA"/>
</dbReference>
<accession>A0A6H5GI76</accession>